<sequence>MSQGFSFGFSGGDDSDDETLNIASQSEPSTSASNETESINLIPPQKLDIDALLSILPSQIAYTTISITSPGGTTLRLPRRELFDIRLQLIAEDESDSPALLAGLDDADIRTNVYEGGFKTWECSLDLVALLLDSATSGKRPGTVIELGAGTALPSATVLWQYLRSRTVLAGGEAEPEGLTLTITDYNSTVLTHATLPNLLLTYASTLPAKTHPFAPENPNPLAFGSESWQENGSLEITPALVEAFKALLQHEVRITLIGGSWATESFDALLPPSAMPSNYPLNISSPVETLILASETIYSPAATRTFSSVLSRLLTRAPGARALVAAKKVYFGVGGSMDGFVEEAQKLGMICRNVEFMCGEVGGVRRCVQEVRGENIG</sequence>
<evidence type="ECO:0000256" key="10">
    <source>
        <dbReference type="SAM" id="MobiDB-lite"/>
    </source>
</evidence>
<dbReference type="GO" id="GO:0018064">
    <property type="term" value="F:protein-L-histidine N-tele-methyltransferase activity"/>
    <property type="evidence" value="ECO:0007669"/>
    <property type="project" value="UniProtKB-EC"/>
</dbReference>
<dbReference type="InterPro" id="IPR019410">
    <property type="entry name" value="Methyltransf_16"/>
</dbReference>
<proteinExistence type="inferred from homology"/>
<feature type="region of interest" description="Disordered" evidence="10">
    <location>
        <begin position="1"/>
        <end position="37"/>
    </location>
</feature>
<keyword evidence="4" id="KW-0963">Cytoplasm</keyword>
<dbReference type="GO" id="GO:0005634">
    <property type="term" value="C:nucleus"/>
    <property type="evidence" value="ECO:0007669"/>
    <property type="project" value="UniProtKB-SubCell"/>
</dbReference>
<dbReference type="EC" id="2.1.1.85" evidence="3"/>
<keyword evidence="8" id="KW-0539">Nucleus</keyword>
<evidence type="ECO:0000256" key="1">
    <source>
        <dbReference type="ARBA" id="ARBA00004123"/>
    </source>
</evidence>
<evidence type="ECO:0000256" key="2">
    <source>
        <dbReference type="ARBA" id="ARBA00004496"/>
    </source>
</evidence>
<dbReference type="Proteomes" id="UP000799437">
    <property type="component" value="Unassembled WGS sequence"/>
</dbReference>
<keyword evidence="12" id="KW-1185">Reference proteome</keyword>
<dbReference type="GO" id="GO:0005737">
    <property type="term" value="C:cytoplasm"/>
    <property type="evidence" value="ECO:0007669"/>
    <property type="project" value="UniProtKB-SubCell"/>
</dbReference>
<evidence type="ECO:0000313" key="12">
    <source>
        <dbReference type="Proteomes" id="UP000799437"/>
    </source>
</evidence>
<evidence type="ECO:0000256" key="5">
    <source>
        <dbReference type="ARBA" id="ARBA00022603"/>
    </source>
</evidence>
<dbReference type="AlphaFoldDB" id="A0A6A6W9U0"/>
<evidence type="ECO:0000256" key="6">
    <source>
        <dbReference type="ARBA" id="ARBA00022679"/>
    </source>
</evidence>
<protein>
    <recommendedName>
        <fullName evidence="3">protein-histidine N-methyltransferase</fullName>
        <ecNumber evidence="3">2.1.1.85</ecNumber>
    </recommendedName>
</protein>
<keyword evidence="7" id="KW-0949">S-adenosyl-L-methionine</keyword>
<dbReference type="OrthoDB" id="1723750at2759"/>
<evidence type="ECO:0000313" key="11">
    <source>
        <dbReference type="EMBL" id="KAF2758646.1"/>
    </source>
</evidence>
<dbReference type="PANTHER" id="PTHR14614:SF39">
    <property type="entry name" value="HISTIDINE PROTEIN METHYLTRANSFERASE 1 HOMOLOG"/>
    <property type="match status" value="1"/>
</dbReference>
<evidence type="ECO:0000256" key="8">
    <source>
        <dbReference type="ARBA" id="ARBA00023242"/>
    </source>
</evidence>
<organism evidence="11 12">
    <name type="scientific">Pseudovirgaria hyperparasitica</name>
    <dbReference type="NCBI Taxonomy" id="470096"/>
    <lineage>
        <taxon>Eukaryota</taxon>
        <taxon>Fungi</taxon>
        <taxon>Dikarya</taxon>
        <taxon>Ascomycota</taxon>
        <taxon>Pezizomycotina</taxon>
        <taxon>Dothideomycetes</taxon>
        <taxon>Dothideomycetes incertae sedis</taxon>
        <taxon>Acrospermales</taxon>
        <taxon>Acrospermaceae</taxon>
        <taxon>Pseudovirgaria</taxon>
    </lineage>
</organism>
<evidence type="ECO:0000256" key="9">
    <source>
        <dbReference type="ARBA" id="ARBA00038126"/>
    </source>
</evidence>
<dbReference type="GeneID" id="54489238"/>
<dbReference type="EMBL" id="ML996571">
    <property type="protein sequence ID" value="KAF2758646.1"/>
    <property type="molecule type" value="Genomic_DNA"/>
</dbReference>
<keyword evidence="6" id="KW-0808">Transferase</keyword>
<dbReference type="Gene3D" id="3.40.50.150">
    <property type="entry name" value="Vaccinia Virus protein VP39"/>
    <property type="match status" value="1"/>
</dbReference>
<evidence type="ECO:0000256" key="3">
    <source>
        <dbReference type="ARBA" id="ARBA00012533"/>
    </source>
</evidence>
<evidence type="ECO:0000256" key="4">
    <source>
        <dbReference type="ARBA" id="ARBA00022490"/>
    </source>
</evidence>
<comment type="subcellular location">
    <subcellularLocation>
        <location evidence="2">Cytoplasm</location>
    </subcellularLocation>
    <subcellularLocation>
        <location evidence="1">Nucleus</location>
    </subcellularLocation>
</comment>
<evidence type="ECO:0000256" key="7">
    <source>
        <dbReference type="ARBA" id="ARBA00022691"/>
    </source>
</evidence>
<name>A0A6A6W9U0_9PEZI</name>
<dbReference type="PANTHER" id="PTHR14614">
    <property type="entry name" value="HEPATOCELLULAR CARCINOMA-ASSOCIATED ANTIGEN"/>
    <property type="match status" value="1"/>
</dbReference>
<gene>
    <name evidence="11" type="ORF">EJ05DRAFT_510546</name>
</gene>
<feature type="compositionally biased region" description="Polar residues" evidence="10">
    <location>
        <begin position="21"/>
        <end position="37"/>
    </location>
</feature>
<dbReference type="GO" id="GO:0032259">
    <property type="term" value="P:methylation"/>
    <property type="evidence" value="ECO:0007669"/>
    <property type="project" value="UniProtKB-KW"/>
</dbReference>
<dbReference type="RefSeq" id="XP_033601097.1">
    <property type="nucleotide sequence ID" value="XM_033748184.1"/>
</dbReference>
<dbReference type="InterPro" id="IPR029063">
    <property type="entry name" value="SAM-dependent_MTases_sf"/>
</dbReference>
<reference evidence="11" key="1">
    <citation type="journal article" date="2020" name="Stud. Mycol.">
        <title>101 Dothideomycetes genomes: a test case for predicting lifestyles and emergence of pathogens.</title>
        <authorList>
            <person name="Haridas S."/>
            <person name="Albert R."/>
            <person name="Binder M."/>
            <person name="Bloem J."/>
            <person name="Labutti K."/>
            <person name="Salamov A."/>
            <person name="Andreopoulos B."/>
            <person name="Baker S."/>
            <person name="Barry K."/>
            <person name="Bills G."/>
            <person name="Bluhm B."/>
            <person name="Cannon C."/>
            <person name="Castanera R."/>
            <person name="Culley D."/>
            <person name="Daum C."/>
            <person name="Ezra D."/>
            <person name="Gonzalez J."/>
            <person name="Henrissat B."/>
            <person name="Kuo A."/>
            <person name="Liang C."/>
            <person name="Lipzen A."/>
            <person name="Lutzoni F."/>
            <person name="Magnuson J."/>
            <person name="Mondo S."/>
            <person name="Nolan M."/>
            <person name="Ohm R."/>
            <person name="Pangilinan J."/>
            <person name="Park H.-J."/>
            <person name="Ramirez L."/>
            <person name="Alfaro M."/>
            <person name="Sun H."/>
            <person name="Tritt A."/>
            <person name="Yoshinaga Y."/>
            <person name="Zwiers L.-H."/>
            <person name="Turgeon B."/>
            <person name="Goodwin S."/>
            <person name="Spatafora J."/>
            <person name="Crous P."/>
            <person name="Grigoriev I."/>
        </authorList>
    </citation>
    <scope>NUCLEOTIDE SEQUENCE</scope>
    <source>
        <strain evidence="11">CBS 121739</strain>
    </source>
</reference>
<comment type="similarity">
    <text evidence="9">Belongs to the methyltransferase superfamily. METTL18 family.</text>
</comment>
<accession>A0A6A6W9U0</accession>
<keyword evidence="5" id="KW-0489">Methyltransferase</keyword>